<keyword evidence="3 5" id="KW-0689">Ribosomal protein</keyword>
<dbReference type="GO" id="GO:0003735">
    <property type="term" value="F:structural constituent of ribosome"/>
    <property type="evidence" value="ECO:0007669"/>
    <property type="project" value="InterPro"/>
</dbReference>
<evidence type="ECO:0000313" key="9">
    <source>
        <dbReference type="EMBL" id="OGG62730.1"/>
    </source>
</evidence>
<gene>
    <name evidence="5" type="primary">rplY</name>
    <name evidence="5" type="synonym">ctc</name>
    <name evidence="9" type="ORF">A3C87_01340</name>
</gene>
<organism evidence="9 10">
    <name type="scientific">Candidatus Kaiserbacteria bacterium RIFCSPHIGHO2_02_FULL_49_34</name>
    <dbReference type="NCBI Taxonomy" id="1798491"/>
    <lineage>
        <taxon>Bacteria</taxon>
        <taxon>Candidatus Kaiseribacteriota</taxon>
    </lineage>
</organism>
<feature type="domain" description="Large ribosomal subunit protein bL25 L25" evidence="7">
    <location>
        <begin position="5"/>
        <end position="90"/>
    </location>
</feature>
<evidence type="ECO:0000259" key="7">
    <source>
        <dbReference type="Pfam" id="PF01386"/>
    </source>
</evidence>
<dbReference type="STRING" id="1798491.A3C87_01340"/>
<feature type="compositionally biased region" description="Basic and acidic residues" evidence="6">
    <location>
        <begin position="200"/>
        <end position="210"/>
    </location>
</feature>
<accession>A0A1F6DN73</accession>
<dbReference type="InterPro" id="IPR011035">
    <property type="entry name" value="Ribosomal_bL25/Gln-tRNA_synth"/>
</dbReference>
<dbReference type="GO" id="GO:0022625">
    <property type="term" value="C:cytosolic large ribosomal subunit"/>
    <property type="evidence" value="ECO:0007669"/>
    <property type="project" value="TreeGrafter"/>
</dbReference>
<keyword evidence="1 5" id="KW-0699">rRNA-binding</keyword>
<protein>
    <recommendedName>
        <fullName evidence="5">Large ribosomal subunit protein bL25</fullName>
    </recommendedName>
    <alternativeName>
        <fullName evidence="5">General stress protein CTC</fullName>
    </alternativeName>
</protein>
<evidence type="ECO:0000256" key="1">
    <source>
        <dbReference type="ARBA" id="ARBA00022730"/>
    </source>
</evidence>
<comment type="caution">
    <text evidence="9">The sequence shown here is derived from an EMBL/GenBank/DDBJ whole genome shotgun (WGS) entry which is preliminary data.</text>
</comment>
<comment type="subunit">
    <text evidence="5">Part of the 50S ribosomal subunit; part of the 5S rRNA/L5/L18/L25 subcomplex. Contacts the 5S rRNA. Binds to the 5S rRNA independently of L5 and L18.</text>
</comment>
<evidence type="ECO:0000259" key="8">
    <source>
        <dbReference type="Pfam" id="PF14693"/>
    </source>
</evidence>
<dbReference type="NCBIfam" id="TIGR00731">
    <property type="entry name" value="bL25_bact_ctc"/>
    <property type="match status" value="1"/>
</dbReference>
<dbReference type="Gene3D" id="2.40.240.10">
    <property type="entry name" value="Ribosomal Protein L25, Chain P"/>
    <property type="match status" value="1"/>
</dbReference>
<dbReference type="CDD" id="cd00495">
    <property type="entry name" value="Ribosomal_L25_TL5_CTC"/>
    <property type="match status" value="1"/>
</dbReference>
<evidence type="ECO:0000256" key="6">
    <source>
        <dbReference type="SAM" id="MobiDB-lite"/>
    </source>
</evidence>
<dbReference type="AlphaFoldDB" id="A0A1F6DN73"/>
<dbReference type="PANTHER" id="PTHR33284">
    <property type="entry name" value="RIBOSOMAL PROTEIN L25/GLN-TRNA SYNTHETASE, ANTI-CODON-BINDING DOMAIN-CONTAINING PROTEIN"/>
    <property type="match status" value="1"/>
</dbReference>
<dbReference type="InterPro" id="IPR029751">
    <property type="entry name" value="Ribosomal_L25_dom"/>
</dbReference>
<dbReference type="Pfam" id="PF01386">
    <property type="entry name" value="Ribosomal_L25p"/>
    <property type="match status" value="1"/>
</dbReference>
<comment type="similarity">
    <text evidence="5">Belongs to the bacterial ribosomal protein bL25 family. CTC subfamily.</text>
</comment>
<dbReference type="InterPro" id="IPR001021">
    <property type="entry name" value="Ribosomal_bL25_long"/>
</dbReference>
<dbReference type="Pfam" id="PF14693">
    <property type="entry name" value="Ribosomal_TL5_C"/>
    <property type="match status" value="1"/>
</dbReference>
<proteinExistence type="inferred from homology"/>
<evidence type="ECO:0000256" key="4">
    <source>
        <dbReference type="ARBA" id="ARBA00023274"/>
    </source>
</evidence>
<dbReference type="EMBL" id="MFLE01000001">
    <property type="protein sequence ID" value="OGG62730.1"/>
    <property type="molecule type" value="Genomic_DNA"/>
</dbReference>
<dbReference type="InterPro" id="IPR020056">
    <property type="entry name" value="Rbsml_bL25/Gln-tRNA_synth_N"/>
</dbReference>
<dbReference type="HAMAP" id="MF_01334">
    <property type="entry name" value="Ribosomal_bL25_CTC"/>
    <property type="match status" value="1"/>
</dbReference>
<feature type="region of interest" description="Disordered" evidence="6">
    <location>
        <begin position="185"/>
        <end position="210"/>
    </location>
</feature>
<keyword evidence="2 5" id="KW-0694">RNA-binding</keyword>
<evidence type="ECO:0000313" key="10">
    <source>
        <dbReference type="Proteomes" id="UP000176511"/>
    </source>
</evidence>
<evidence type="ECO:0000256" key="2">
    <source>
        <dbReference type="ARBA" id="ARBA00022884"/>
    </source>
</evidence>
<dbReference type="Gene3D" id="2.170.120.20">
    <property type="entry name" value="Ribosomal protein L25, beta domain"/>
    <property type="match status" value="1"/>
</dbReference>
<reference evidence="9 10" key="1">
    <citation type="journal article" date="2016" name="Nat. Commun.">
        <title>Thousands of microbial genomes shed light on interconnected biogeochemical processes in an aquifer system.</title>
        <authorList>
            <person name="Anantharaman K."/>
            <person name="Brown C.T."/>
            <person name="Hug L.A."/>
            <person name="Sharon I."/>
            <person name="Castelle C.J."/>
            <person name="Probst A.J."/>
            <person name="Thomas B.C."/>
            <person name="Singh A."/>
            <person name="Wilkins M.J."/>
            <person name="Karaoz U."/>
            <person name="Brodie E.L."/>
            <person name="Williams K.H."/>
            <person name="Hubbard S.S."/>
            <person name="Banfield J.F."/>
        </authorList>
    </citation>
    <scope>NUCLEOTIDE SEQUENCE [LARGE SCALE GENOMIC DNA]</scope>
</reference>
<keyword evidence="4 5" id="KW-0687">Ribonucleoprotein</keyword>
<dbReference type="GO" id="GO:0008097">
    <property type="term" value="F:5S rRNA binding"/>
    <property type="evidence" value="ECO:0007669"/>
    <property type="project" value="InterPro"/>
</dbReference>
<name>A0A1F6DN73_9BACT</name>
<dbReference type="InterPro" id="IPR020057">
    <property type="entry name" value="Ribosomal_bL25_b-dom"/>
</dbReference>
<dbReference type="PANTHER" id="PTHR33284:SF1">
    <property type="entry name" value="RIBOSOMAL PROTEIN L25_GLN-TRNA SYNTHETASE, ANTI-CODON-BINDING DOMAIN-CONTAINING PROTEIN"/>
    <property type="match status" value="1"/>
</dbReference>
<evidence type="ECO:0000256" key="3">
    <source>
        <dbReference type="ARBA" id="ARBA00022980"/>
    </source>
</evidence>
<sequence>MTITLEAEPRVVKRSVVKHLRNAGRVPAIVYGAIATPITISVDGHEFKRVLKEAGESTIVELLVNGTKMPTLVHALSHSTLNHHFEHIDFLVVDVKQKIEVDVPLVFTGEAPAEKVGVITKVMHDIHVEALPADLPHDITVDLSSLVDLESTIRIKDLLKTKGVKYLHDPEDVVVAVTEQAKEEEEEVAQQVQTEPELVNGKKNEVSTEA</sequence>
<dbReference type="InterPro" id="IPR037121">
    <property type="entry name" value="Ribosomal_bL25_C"/>
</dbReference>
<comment type="function">
    <text evidence="5">This is one of the proteins that binds to the 5S RNA in the ribosome where it forms part of the central protuberance.</text>
</comment>
<feature type="domain" description="Large ribosomal subunit protein bL25 beta" evidence="8">
    <location>
        <begin position="98"/>
        <end position="180"/>
    </location>
</feature>
<dbReference type="GO" id="GO:0006412">
    <property type="term" value="P:translation"/>
    <property type="evidence" value="ECO:0007669"/>
    <property type="project" value="UniProtKB-UniRule"/>
</dbReference>
<dbReference type="SUPFAM" id="SSF50715">
    <property type="entry name" value="Ribosomal protein L25-like"/>
    <property type="match status" value="1"/>
</dbReference>
<dbReference type="InterPro" id="IPR020930">
    <property type="entry name" value="Ribosomal_uL5_bac-type"/>
</dbReference>
<evidence type="ECO:0000256" key="5">
    <source>
        <dbReference type="HAMAP-Rule" id="MF_01334"/>
    </source>
</evidence>
<dbReference type="Proteomes" id="UP000176511">
    <property type="component" value="Unassembled WGS sequence"/>
</dbReference>